<keyword evidence="2 10" id="KW-0436">Ligase</keyword>
<accession>A0ABD8A7J9</accession>
<comment type="domain">
    <text evidence="10">IleRS has two distinct active sites: one for aminoacylation and one for editing. The misactivated valine is translocated from the active site to the editing site, which sterically excludes the correctly activated isoleucine. The single editing site contains two valyl binding pockets, one specific for each substrate (Val-AMP or Val-tRNA(Ile)).</text>
</comment>
<sequence>MKEVTSSYNPREIETRVQDYWKSENIYARVQERRKDGEAFFFVDGPPYTTGNIHLGTAWNKIIKDAILRYQRMLGKNVIERAGYDMHGLPIEVQVEHQLGFTSKKDIEEYGIAAFIEQCRTFALTHMEIMSDQFRRLGIWLDFDNPYQTIKEEYIESAWWALQQADRHGLLERGHRVVNWCPRCETAIADSEVDYWDETDPSIFVKFPVVGRENEYLVIWTTTPWTLPANVAVAVNAAFTYARVRAKKDNGEEVLWLAEELVEPVLKMGRYQDYTVLDKVPGSSLVGMEYTSPLAGHVPHQAEIRHRVVAADYVALENTGLVHIAPGHGWDDYLVGIREGLEVFCPVDAGGCFTPEAGAFADMYVRDANDVVIDALGGYLLARKTITHRYGHCWRCKAPIIYRATAQWFLKATTVRDRMLDEITKVKWYPEWAGSARFHDFVKESRDWCISRQRYWGIPIPIWHCPQCGEKIVIGTIAELEERSGTAIPDPHRPYVDAVTIPCSCGGKMHRVADIFDVWFDSAVASWATLGFPRRREAFDRYWPADFITEGQDQTRGWFYSQLGASTMAFSRAPYKSVLMHGFALDADGRKMSKSLGNVVTPEEVMNQFGVDVLRFYVLWANAPWDDLKFNWDGVKTIHRALNILWNVYRFPLPYMALDSFQPASDDGGRWNDAFVRDNIEKMPEEDRWIISRVNSLARSIAGDMQEYLLHRITRTLSAFILEDLSRWYVQIVRPRMWLEEDSPEKRYAYEASYYVMRRLIVLLSPFTPHITEEMYRNLRLVGDPESVHMLDWPKVDDLLIDSHLEADMEVIRSFDDAVANARQAGKRKLRWPVEEVVVVTESEDVKAAFHDLNALARNRANARTVRVVYGTWDRLLWQAEPVMRSVGPEFGREGPKVKALIERADGTALKATIERDGKAELDGYEVSARHVAFAEALPEGVFSAPMKDATVYVDVTLTPALEAEGYSREVIRRIQEMRRQLDLNVDDFIAAAVDIADGRVASLIGEEVWQNEIAGEVRAATLTVRHADGKKPAETFELEKDWDVEGVRMQIGISRAGE</sequence>
<keyword evidence="6 10" id="KW-0067">ATP-binding</keyword>
<dbReference type="GO" id="GO:0006428">
    <property type="term" value="P:isoleucyl-tRNA aminoacylation"/>
    <property type="evidence" value="ECO:0007669"/>
    <property type="project" value="UniProtKB-UniRule"/>
</dbReference>
<comment type="cofactor">
    <cofactor evidence="10">
        <name>Zn(2+)</name>
        <dbReference type="ChEBI" id="CHEBI:29105"/>
    </cofactor>
</comment>
<comment type="similarity">
    <text evidence="10">Belongs to the class-I aminoacyl-tRNA synthetase family. IleS type 2 subfamily.</text>
</comment>
<dbReference type="InterPro" id="IPR033709">
    <property type="entry name" value="Anticodon_Ile_ABEc"/>
</dbReference>
<keyword evidence="14" id="KW-1185">Reference proteome</keyword>
<dbReference type="Proteomes" id="UP001626603">
    <property type="component" value="Chromosome"/>
</dbReference>
<evidence type="ECO:0000256" key="2">
    <source>
        <dbReference type="ARBA" id="ARBA00022598"/>
    </source>
</evidence>
<dbReference type="InterPro" id="IPR009080">
    <property type="entry name" value="tRNAsynth_Ia_anticodon-bd"/>
</dbReference>
<keyword evidence="5 10" id="KW-0862">Zinc</keyword>
<dbReference type="GO" id="GO:0008270">
    <property type="term" value="F:zinc ion binding"/>
    <property type="evidence" value="ECO:0007669"/>
    <property type="project" value="UniProtKB-UniRule"/>
</dbReference>
<dbReference type="InterPro" id="IPR013155">
    <property type="entry name" value="M/V/L/I-tRNA-synth_anticd-bd"/>
</dbReference>
<keyword evidence="8 10" id="KW-0030">Aminoacyl-tRNA synthetase</keyword>
<dbReference type="HAMAP" id="MF_02003">
    <property type="entry name" value="Ile_tRNA_synth_type2"/>
    <property type="match status" value="1"/>
</dbReference>
<comment type="function">
    <text evidence="10">Catalyzes the attachment of isoleucine to tRNA(Ile). As IleRS can inadvertently accommodate and process structurally similar amino acids such as valine, to avoid such errors it has two additional distinct tRNA(Ile)-dependent editing activities. One activity is designated as 'pretransfer' editing and involves the hydrolysis of activated Val-AMP. The other activity is designated 'posttransfer' editing and involves deacylation of mischarged Val-tRNA(Ile).</text>
</comment>
<dbReference type="PROSITE" id="PS00178">
    <property type="entry name" value="AA_TRNA_LIGASE_I"/>
    <property type="match status" value="1"/>
</dbReference>
<evidence type="ECO:0000259" key="11">
    <source>
        <dbReference type="Pfam" id="PF00133"/>
    </source>
</evidence>
<dbReference type="Gene3D" id="3.40.50.620">
    <property type="entry name" value="HUPs"/>
    <property type="match status" value="2"/>
</dbReference>
<dbReference type="Pfam" id="PF00133">
    <property type="entry name" value="tRNA-synt_1"/>
    <property type="match status" value="1"/>
</dbReference>
<dbReference type="GO" id="GO:0005737">
    <property type="term" value="C:cytoplasm"/>
    <property type="evidence" value="ECO:0007669"/>
    <property type="project" value="UniProtKB-SubCell"/>
</dbReference>
<evidence type="ECO:0000256" key="5">
    <source>
        <dbReference type="ARBA" id="ARBA00022833"/>
    </source>
</evidence>
<dbReference type="InterPro" id="IPR009008">
    <property type="entry name" value="Val/Leu/Ile-tRNA-synth_edit"/>
</dbReference>
<dbReference type="FunFam" id="3.40.50.620:FF:000286">
    <property type="entry name" value="Isoleucine--tRNA ligase"/>
    <property type="match status" value="1"/>
</dbReference>
<evidence type="ECO:0000256" key="6">
    <source>
        <dbReference type="ARBA" id="ARBA00022840"/>
    </source>
</evidence>
<dbReference type="CDD" id="cd07961">
    <property type="entry name" value="Anticodon_Ia_Ile_ABEc"/>
    <property type="match status" value="1"/>
</dbReference>
<protein>
    <recommendedName>
        <fullName evidence="10">Isoleucine--tRNA ligase</fullName>
        <ecNumber evidence="10">6.1.1.5</ecNumber>
    </recommendedName>
    <alternativeName>
        <fullName evidence="10">Isoleucyl-tRNA synthetase</fullName>
        <shortName evidence="10">IleRS</shortName>
    </alternativeName>
</protein>
<dbReference type="PRINTS" id="PR00984">
    <property type="entry name" value="TRNASYNTHILE"/>
</dbReference>
<dbReference type="InterPro" id="IPR002300">
    <property type="entry name" value="aa-tRNA-synth_Ia"/>
</dbReference>
<proteinExistence type="inferred from homology"/>
<dbReference type="SUPFAM" id="SSF50677">
    <property type="entry name" value="ValRS/IleRS/LeuRS editing domain"/>
    <property type="match status" value="1"/>
</dbReference>
<evidence type="ECO:0000256" key="7">
    <source>
        <dbReference type="ARBA" id="ARBA00022917"/>
    </source>
</evidence>
<feature type="domain" description="Methionyl/Valyl/Leucyl/Isoleucyl-tRNA synthetase anticodon-binding" evidence="12">
    <location>
        <begin position="687"/>
        <end position="836"/>
    </location>
</feature>
<name>A0ABD8A7J9_9EURY</name>
<reference evidence="13 14" key="1">
    <citation type="submission" date="2023-10" db="EMBL/GenBank/DDBJ databases">
        <title>The complete genome sequence of Methanoculleus palmolei DSM 4273.</title>
        <authorList>
            <person name="Lai S.-J."/>
            <person name="You Y.-T."/>
            <person name="Chen S.-C."/>
        </authorList>
    </citation>
    <scope>NUCLEOTIDE SEQUENCE [LARGE SCALE GENOMIC DNA]</scope>
    <source>
        <strain evidence="13 14">DSM 4273</strain>
    </source>
</reference>
<dbReference type="InterPro" id="IPR001412">
    <property type="entry name" value="aa-tRNA-synth_I_CS"/>
</dbReference>
<evidence type="ECO:0000256" key="10">
    <source>
        <dbReference type="HAMAP-Rule" id="MF_02003"/>
    </source>
</evidence>
<feature type="short sequence motif" description="'KMSKS' region" evidence="10">
    <location>
        <begin position="591"/>
        <end position="595"/>
    </location>
</feature>
<dbReference type="SUPFAM" id="SSF52374">
    <property type="entry name" value="Nucleotidylyl transferase"/>
    <property type="match status" value="1"/>
</dbReference>
<dbReference type="PANTHER" id="PTHR42780">
    <property type="entry name" value="SOLEUCYL-TRNA SYNTHETASE"/>
    <property type="match status" value="1"/>
</dbReference>
<comment type="catalytic activity">
    <reaction evidence="9 10">
        <text>tRNA(Ile) + L-isoleucine + ATP = L-isoleucyl-tRNA(Ile) + AMP + diphosphate</text>
        <dbReference type="Rhea" id="RHEA:11060"/>
        <dbReference type="Rhea" id="RHEA-COMP:9666"/>
        <dbReference type="Rhea" id="RHEA-COMP:9695"/>
        <dbReference type="ChEBI" id="CHEBI:30616"/>
        <dbReference type="ChEBI" id="CHEBI:33019"/>
        <dbReference type="ChEBI" id="CHEBI:58045"/>
        <dbReference type="ChEBI" id="CHEBI:78442"/>
        <dbReference type="ChEBI" id="CHEBI:78528"/>
        <dbReference type="ChEBI" id="CHEBI:456215"/>
        <dbReference type="EC" id="6.1.1.5"/>
    </reaction>
</comment>
<keyword evidence="3 10" id="KW-0479">Metal-binding</keyword>
<dbReference type="EC" id="6.1.1.5" evidence="10"/>
<feature type="short sequence motif" description="'HIGH' region" evidence="10">
    <location>
        <begin position="47"/>
        <end position="57"/>
    </location>
</feature>
<dbReference type="InterPro" id="IPR014729">
    <property type="entry name" value="Rossmann-like_a/b/a_fold"/>
</dbReference>
<feature type="domain" description="Aminoacyl-tRNA synthetase class Ia" evidence="11">
    <location>
        <begin position="17"/>
        <end position="623"/>
    </location>
</feature>
<evidence type="ECO:0000313" key="14">
    <source>
        <dbReference type="Proteomes" id="UP001626603"/>
    </source>
</evidence>
<keyword evidence="4 10" id="KW-0547">Nucleotide-binding</keyword>
<dbReference type="CDD" id="cd00818">
    <property type="entry name" value="IleRS_core"/>
    <property type="match status" value="1"/>
</dbReference>
<evidence type="ECO:0000256" key="3">
    <source>
        <dbReference type="ARBA" id="ARBA00022723"/>
    </source>
</evidence>
<dbReference type="InterPro" id="IPR023586">
    <property type="entry name" value="Ile-tRNA-ligase_type2"/>
</dbReference>
<dbReference type="GO" id="GO:0005524">
    <property type="term" value="F:ATP binding"/>
    <property type="evidence" value="ECO:0007669"/>
    <property type="project" value="UniProtKB-UniRule"/>
</dbReference>
<keyword evidence="7 10" id="KW-0648">Protein biosynthesis</keyword>
<dbReference type="Pfam" id="PF19302">
    <property type="entry name" value="DUF5915"/>
    <property type="match status" value="1"/>
</dbReference>
<dbReference type="Pfam" id="PF08264">
    <property type="entry name" value="Anticodon_1"/>
    <property type="match status" value="1"/>
</dbReference>
<dbReference type="Gene3D" id="1.10.730.10">
    <property type="entry name" value="Isoleucyl-tRNA Synthetase, Domain 1"/>
    <property type="match status" value="1"/>
</dbReference>
<dbReference type="EMBL" id="CP137641">
    <property type="protein sequence ID" value="WOX55003.1"/>
    <property type="molecule type" value="Genomic_DNA"/>
</dbReference>
<dbReference type="InterPro" id="IPR002301">
    <property type="entry name" value="Ile-tRNA-ligase"/>
</dbReference>
<keyword evidence="1 10" id="KW-0963">Cytoplasm</keyword>
<dbReference type="GO" id="GO:0004822">
    <property type="term" value="F:isoleucine-tRNA ligase activity"/>
    <property type="evidence" value="ECO:0007669"/>
    <property type="project" value="UniProtKB-UniRule"/>
</dbReference>
<gene>
    <name evidence="10 13" type="primary">ileS</name>
    <name evidence="13" type="ORF">R6Y95_05885</name>
</gene>
<organism evidence="13 14">
    <name type="scientific">Methanoculleus palmolei</name>
    <dbReference type="NCBI Taxonomy" id="72612"/>
    <lineage>
        <taxon>Archaea</taxon>
        <taxon>Methanobacteriati</taxon>
        <taxon>Methanobacteriota</taxon>
        <taxon>Stenosarchaea group</taxon>
        <taxon>Methanomicrobia</taxon>
        <taxon>Methanomicrobiales</taxon>
        <taxon>Methanomicrobiaceae</taxon>
        <taxon>Methanoculleus</taxon>
    </lineage>
</organism>
<feature type="binding site" evidence="10">
    <location>
        <position position="594"/>
    </location>
    <ligand>
        <name>ATP</name>
        <dbReference type="ChEBI" id="CHEBI:30616"/>
    </ligand>
</feature>
<evidence type="ECO:0000256" key="1">
    <source>
        <dbReference type="ARBA" id="ARBA00022490"/>
    </source>
</evidence>
<evidence type="ECO:0000256" key="9">
    <source>
        <dbReference type="ARBA" id="ARBA00048359"/>
    </source>
</evidence>
<comment type="subunit">
    <text evidence="10">Monomer.</text>
</comment>
<evidence type="ECO:0000313" key="13">
    <source>
        <dbReference type="EMBL" id="WOX55003.1"/>
    </source>
</evidence>
<dbReference type="Gene3D" id="3.90.740.10">
    <property type="entry name" value="Valyl/Leucyl/Isoleucyl-tRNA synthetase, editing domain"/>
    <property type="match status" value="1"/>
</dbReference>
<dbReference type="PANTHER" id="PTHR42780:SF1">
    <property type="entry name" value="ISOLEUCINE--TRNA LIGASE, CYTOPLASMIC"/>
    <property type="match status" value="1"/>
</dbReference>
<dbReference type="SUPFAM" id="SSF47323">
    <property type="entry name" value="Anticodon-binding domain of a subclass of class I aminoacyl-tRNA synthetases"/>
    <property type="match status" value="1"/>
</dbReference>
<dbReference type="AlphaFoldDB" id="A0ABD8A7J9"/>
<evidence type="ECO:0000256" key="4">
    <source>
        <dbReference type="ARBA" id="ARBA00022741"/>
    </source>
</evidence>
<evidence type="ECO:0000259" key="12">
    <source>
        <dbReference type="Pfam" id="PF08264"/>
    </source>
</evidence>
<dbReference type="NCBIfam" id="TIGR00392">
    <property type="entry name" value="ileS"/>
    <property type="match status" value="1"/>
</dbReference>
<comment type="subcellular location">
    <subcellularLocation>
        <location evidence="10">Cytoplasm</location>
    </subcellularLocation>
</comment>
<evidence type="ECO:0000256" key="8">
    <source>
        <dbReference type="ARBA" id="ARBA00023146"/>
    </source>
</evidence>